<gene>
    <name evidence="1" type="ORF">K443DRAFT_472508</name>
</gene>
<proteinExistence type="predicted"/>
<evidence type="ECO:0000313" key="2">
    <source>
        <dbReference type="Proteomes" id="UP000054477"/>
    </source>
</evidence>
<sequence>MLATMAASQHDHVPLREHSHLDLYRNSHDRHGDSLGLEDRLCPGCKKSAVNEQGGLVVAFGKLTQ</sequence>
<keyword evidence="2" id="KW-1185">Reference proteome</keyword>
<dbReference type="HOGENOM" id="CLU_2850071_0_0_1"/>
<dbReference type="Proteomes" id="UP000054477">
    <property type="component" value="Unassembled WGS sequence"/>
</dbReference>
<evidence type="ECO:0000313" key="1">
    <source>
        <dbReference type="EMBL" id="KIK03502.1"/>
    </source>
</evidence>
<accession>A0A0C9Y0M6</accession>
<name>A0A0C9Y0M6_9AGAR</name>
<dbReference type="AlphaFoldDB" id="A0A0C9Y0M6"/>
<reference evidence="1 2" key="1">
    <citation type="submission" date="2014-04" db="EMBL/GenBank/DDBJ databases">
        <authorList>
            <consortium name="DOE Joint Genome Institute"/>
            <person name="Kuo A."/>
            <person name="Kohler A."/>
            <person name="Nagy L.G."/>
            <person name="Floudas D."/>
            <person name="Copeland A."/>
            <person name="Barry K.W."/>
            <person name="Cichocki N."/>
            <person name="Veneault-Fourrey C."/>
            <person name="LaButti K."/>
            <person name="Lindquist E.A."/>
            <person name="Lipzen A."/>
            <person name="Lundell T."/>
            <person name="Morin E."/>
            <person name="Murat C."/>
            <person name="Sun H."/>
            <person name="Tunlid A."/>
            <person name="Henrissat B."/>
            <person name="Grigoriev I.V."/>
            <person name="Hibbett D.S."/>
            <person name="Martin F."/>
            <person name="Nordberg H.P."/>
            <person name="Cantor M.N."/>
            <person name="Hua S.X."/>
        </authorList>
    </citation>
    <scope>NUCLEOTIDE SEQUENCE [LARGE SCALE GENOMIC DNA]</scope>
    <source>
        <strain evidence="1 2">LaAM-08-1</strain>
    </source>
</reference>
<reference evidence="2" key="2">
    <citation type="submission" date="2015-01" db="EMBL/GenBank/DDBJ databases">
        <title>Evolutionary Origins and Diversification of the Mycorrhizal Mutualists.</title>
        <authorList>
            <consortium name="DOE Joint Genome Institute"/>
            <consortium name="Mycorrhizal Genomics Consortium"/>
            <person name="Kohler A."/>
            <person name="Kuo A."/>
            <person name="Nagy L.G."/>
            <person name="Floudas D."/>
            <person name="Copeland A."/>
            <person name="Barry K.W."/>
            <person name="Cichocki N."/>
            <person name="Veneault-Fourrey C."/>
            <person name="LaButti K."/>
            <person name="Lindquist E.A."/>
            <person name="Lipzen A."/>
            <person name="Lundell T."/>
            <person name="Morin E."/>
            <person name="Murat C."/>
            <person name="Riley R."/>
            <person name="Ohm R."/>
            <person name="Sun H."/>
            <person name="Tunlid A."/>
            <person name="Henrissat B."/>
            <person name="Grigoriev I.V."/>
            <person name="Hibbett D.S."/>
            <person name="Martin F."/>
        </authorList>
    </citation>
    <scope>NUCLEOTIDE SEQUENCE [LARGE SCALE GENOMIC DNA]</scope>
    <source>
        <strain evidence="2">LaAM-08-1</strain>
    </source>
</reference>
<protein>
    <submittedName>
        <fullName evidence="1">Uncharacterized protein</fullName>
    </submittedName>
</protein>
<dbReference type="OrthoDB" id="2804243at2759"/>
<dbReference type="EMBL" id="KN838579">
    <property type="protein sequence ID" value="KIK03502.1"/>
    <property type="molecule type" value="Genomic_DNA"/>
</dbReference>
<organism evidence="1 2">
    <name type="scientific">Laccaria amethystina LaAM-08-1</name>
    <dbReference type="NCBI Taxonomy" id="1095629"/>
    <lineage>
        <taxon>Eukaryota</taxon>
        <taxon>Fungi</taxon>
        <taxon>Dikarya</taxon>
        <taxon>Basidiomycota</taxon>
        <taxon>Agaricomycotina</taxon>
        <taxon>Agaricomycetes</taxon>
        <taxon>Agaricomycetidae</taxon>
        <taxon>Agaricales</taxon>
        <taxon>Agaricineae</taxon>
        <taxon>Hydnangiaceae</taxon>
        <taxon>Laccaria</taxon>
    </lineage>
</organism>